<accession>A0A6J5BGR9</accession>
<dbReference type="Gene3D" id="2.70.70.10">
    <property type="entry name" value="Glucose Permease (Domain IIA)"/>
    <property type="match status" value="1"/>
</dbReference>
<dbReference type="CDD" id="cd00118">
    <property type="entry name" value="LysM"/>
    <property type="match status" value="1"/>
</dbReference>
<feature type="region of interest" description="Disordered" evidence="2">
    <location>
        <begin position="217"/>
        <end position="236"/>
    </location>
</feature>
<comment type="similarity">
    <text evidence="1">Belongs to the E.coli NlpD/Haemophilus LppB family.</text>
</comment>
<protein>
    <recommendedName>
        <fullName evidence="3">LysM domain-containing protein</fullName>
    </recommendedName>
</protein>
<dbReference type="GO" id="GO:0004222">
    <property type="term" value="F:metalloendopeptidase activity"/>
    <property type="evidence" value="ECO:0007669"/>
    <property type="project" value="TreeGrafter"/>
</dbReference>
<sequence>MSQGKAARDTKRAPCKRQGGIGPAYKAYKSYRTRQESNMMGKRFDRAMMISVAGAWLALAMSGCANVVQQGAEAGAASAASGVPVAGTANVPGVAGSAASAGSSVAAGASEAAPLRKAPPLVYRVKRGDTLARVAQHHHCSVRQLQAWNGMKPSSRLKTGQVLRVASPETVQAVNSAAAAAKAAAATSSGSAGRNSSAAAPSSVAASTAAQSSAAPSAAEAREVAQQTTRHASGVSLAWPAGGRVVEAFQPGETRGIEIGGKPGDPVRAAADGKVMYAGTGLNNYGSLIIVQHNKDFLTAYSHNRKLLVKTGDIVRQGQQIAEMGDENNSRVSVGFELRRDGKPIDPMPYLPQGRG</sequence>
<dbReference type="PANTHER" id="PTHR21666:SF263">
    <property type="entry name" value="MUREIN HYDROLASE ACTIVATOR NLPD"/>
    <property type="match status" value="1"/>
</dbReference>
<gene>
    <name evidence="4" type="ORF">LMG27174_03930</name>
</gene>
<reference evidence="4 5" key="1">
    <citation type="submission" date="2020-04" db="EMBL/GenBank/DDBJ databases">
        <authorList>
            <person name="De Canck E."/>
        </authorList>
    </citation>
    <scope>NUCLEOTIDE SEQUENCE [LARGE SCALE GENOMIC DNA]</scope>
    <source>
        <strain evidence="4 5">LMG 27174</strain>
    </source>
</reference>
<dbReference type="InterPro" id="IPR018392">
    <property type="entry name" value="LysM"/>
</dbReference>
<evidence type="ECO:0000256" key="2">
    <source>
        <dbReference type="SAM" id="MobiDB-lite"/>
    </source>
</evidence>
<dbReference type="AlphaFoldDB" id="A0A6J5BGR9"/>
<dbReference type="InterPro" id="IPR050570">
    <property type="entry name" value="Cell_wall_metabolism_enzyme"/>
</dbReference>
<dbReference type="PROSITE" id="PS51782">
    <property type="entry name" value="LYSM"/>
    <property type="match status" value="1"/>
</dbReference>
<evidence type="ECO:0000256" key="1">
    <source>
        <dbReference type="ARBA" id="ARBA00038420"/>
    </source>
</evidence>
<dbReference type="InterPro" id="IPR036779">
    <property type="entry name" value="LysM_dom_sf"/>
</dbReference>
<dbReference type="InterPro" id="IPR011055">
    <property type="entry name" value="Dup_hybrid_motif"/>
</dbReference>
<name>A0A6J5BGR9_9BURK</name>
<dbReference type="Gene3D" id="3.10.350.10">
    <property type="entry name" value="LysM domain"/>
    <property type="match status" value="1"/>
</dbReference>
<dbReference type="InterPro" id="IPR016047">
    <property type="entry name" value="M23ase_b-sheet_dom"/>
</dbReference>
<dbReference type="Pfam" id="PF01551">
    <property type="entry name" value="Peptidase_M23"/>
    <property type="match status" value="1"/>
</dbReference>
<dbReference type="SUPFAM" id="SSF51261">
    <property type="entry name" value="Duplicated hybrid motif"/>
    <property type="match status" value="1"/>
</dbReference>
<proteinExistence type="inferred from homology"/>
<dbReference type="Pfam" id="PF01476">
    <property type="entry name" value="LysM"/>
    <property type="match status" value="1"/>
</dbReference>
<dbReference type="EMBL" id="CADIJZ010000014">
    <property type="protein sequence ID" value="CAB3705742.1"/>
    <property type="molecule type" value="Genomic_DNA"/>
</dbReference>
<dbReference type="SMART" id="SM00257">
    <property type="entry name" value="LysM"/>
    <property type="match status" value="1"/>
</dbReference>
<evidence type="ECO:0000313" key="5">
    <source>
        <dbReference type="Proteomes" id="UP000494205"/>
    </source>
</evidence>
<evidence type="ECO:0000259" key="3">
    <source>
        <dbReference type="PROSITE" id="PS51782"/>
    </source>
</evidence>
<dbReference type="Proteomes" id="UP000494205">
    <property type="component" value="Unassembled WGS sequence"/>
</dbReference>
<dbReference type="PANTHER" id="PTHR21666">
    <property type="entry name" value="PEPTIDASE-RELATED"/>
    <property type="match status" value="1"/>
</dbReference>
<dbReference type="CDD" id="cd12797">
    <property type="entry name" value="M23_peptidase"/>
    <property type="match status" value="1"/>
</dbReference>
<evidence type="ECO:0000313" key="4">
    <source>
        <dbReference type="EMBL" id="CAB3705742.1"/>
    </source>
</evidence>
<organism evidence="4 5">
    <name type="scientific">Paraburkholderia rhynchosiae</name>
    <dbReference type="NCBI Taxonomy" id="487049"/>
    <lineage>
        <taxon>Bacteria</taxon>
        <taxon>Pseudomonadati</taxon>
        <taxon>Pseudomonadota</taxon>
        <taxon>Betaproteobacteria</taxon>
        <taxon>Burkholderiales</taxon>
        <taxon>Burkholderiaceae</taxon>
        <taxon>Paraburkholderia</taxon>
    </lineage>
</organism>
<feature type="domain" description="LysM" evidence="3">
    <location>
        <begin position="121"/>
        <end position="165"/>
    </location>
</feature>